<feature type="modified residue" description="4-aspartylphosphate" evidence="1">
    <location>
        <position position="79"/>
    </location>
</feature>
<organism evidence="3 4">
    <name type="scientific">Streptomyces thermocarboxydovorans</name>
    <dbReference type="NCBI Taxonomy" id="59298"/>
    <lineage>
        <taxon>Bacteria</taxon>
        <taxon>Bacillati</taxon>
        <taxon>Actinomycetota</taxon>
        <taxon>Actinomycetes</taxon>
        <taxon>Kitasatosporales</taxon>
        <taxon>Streptomycetaceae</taxon>
        <taxon>Streptomyces</taxon>
    </lineage>
</organism>
<evidence type="ECO:0000259" key="2">
    <source>
        <dbReference type="PROSITE" id="PS50110"/>
    </source>
</evidence>
<keyword evidence="1" id="KW-0597">Phosphoprotein</keyword>
<proteinExistence type="predicted"/>
<dbReference type="PROSITE" id="PS50110">
    <property type="entry name" value="RESPONSE_REGULATORY"/>
    <property type="match status" value="1"/>
</dbReference>
<gene>
    <name evidence="3" type="ORF">GCM10009535_49180</name>
</gene>
<evidence type="ECO:0000313" key="3">
    <source>
        <dbReference type="EMBL" id="GAA0663725.1"/>
    </source>
</evidence>
<dbReference type="Proteomes" id="UP001500724">
    <property type="component" value="Unassembled WGS sequence"/>
</dbReference>
<keyword evidence="4" id="KW-1185">Reference proteome</keyword>
<evidence type="ECO:0000313" key="4">
    <source>
        <dbReference type="Proteomes" id="UP001500724"/>
    </source>
</evidence>
<reference evidence="4" key="1">
    <citation type="journal article" date="2019" name="Int. J. Syst. Evol. Microbiol.">
        <title>The Global Catalogue of Microorganisms (GCM) 10K type strain sequencing project: providing services to taxonomists for standard genome sequencing and annotation.</title>
        <authorList>
            <consortium name="The Broad Institute Genomics Platform"/>
            <consortium name="The Broad Institute Genome Sequencing Center for Infectious Disease"/>
            <person name="Wu L."/>
            <person name="Ma J."/>
        </authorList>
    </citation>
    <scope>NUCLEOTIDE SEQUENCE [LARGE SCALE GENOMIC DNA]</scope>
    <source>
        <strain evidence="4">JCM 10367</strain>
    </source>
</reference>
<dbReference type="InterPro" id="IPR001789">
    <property type="entry name" value="Sig_transdc_resp-reg_receiver"/>
</dbReference>
<name>A0ABP3STX6_9ACTN</name>
<dbReference type="SUPFAM" id="SSF52172">
    <property type="entry name" value="CheY-like"/>
    <property type="match status" value="1"/>
</dbReference>
<evidence type="ECO:0000256" key="1">
    <source>
        <dbReference type="PROSITE-ProRule" id="PRU00169"/>
    </source>
</evidence>
<accession>A0ABP3STX6</accession>
<dbReference type="InterPro" id="IPR011006">
    <property type="entry name" value="CheY-like_superfamily"/>
</dbReference>
<comment type="caution">
    <text evidence="3">The sequence shown here is derived from an EMBL/GenBank/DDBJ whole genome shotgun (WGS) entry which is preliminary data.</text>
</comment>
<dbReference type="Gene3D" id="3.40.50.2300">
    <property type="match status" value="1"/>
</dbReference>
<sequence length="151" mass="15899">MISADRGDARMAHADATVTVLVYSDNRNTREQGRLALGRRPAADLPEIEYLECATAPAVVGALDLHATGGALIDLLILDGEAVPEGGMGLCRQLKDEIHGCPPVLLLIARPQDSWLATWSGADAVITRPVEPAALAEAVATLLRSRLAGNN</sequence>
<protein>
    <recommendedName>
        <fullName evidence="2">Response regulatory domain-containing protein</fullName>
    </recommendedName>
</protein>
<feature type="domain" description="Response regulatory" evidence="2">
    <location>
        <begin position="19"/>
        <end position="143"/>
    </location>
</feature>
<dbReference type="EMBL" id="BAAAGU010000059">
    <property type="protein sequence ID" value="GAA0663725.1"/>
    <property type="molecule type" value="Genomic_DNA"/>
</dbReference>